<reference evidence="2 3" key="1">
    <citation type="submission" date="2019-05" db="EMBL/GenBank/DDBJ databases">
        <title>Another draft genome of Portunus trituberculatus and its Hox gene families provides insights of decapod evolution.</title>
        <authorList>
            <person name="Jeong J.-H."/>
            <person name="Song I."/>
            <person name="Kim S."/>
            <person name="Choi T."/>
            <person name="Kim D."/>
            <person name="Ryu S."/>
            <person name="Kim W."/>
        </authorList>
    </citation>
    <scope>NUCLEOTIDE SEQUENCE [LARGE SCALE GENOMIC DNA]</scope>
    <source>
        <tissue evidence="2">Muscle</tissue>
    </source>
</reference>
<sequence length="139" mass="16319">MGLRESNFGTVSGLHETVTWRVHETVTWKVHETVTWKGRWRGSKRGSKRRSDQLKDGAEFEVIGDPEQLKKEQAREQEKKEEEQSSSSTSATTPATSLFPPTGENYIRISFTMDIYNLVNDHWERFLSYYHHYYHLPIN</sequence>
<evidence type="ECO:0000313" key="2">
    <source>
        <dbReference type="EMBL" id="MPC76039.1"/>
    </source>
</evidence>
<evidence type="ECO:0000256" key="1">
    <source>
        <dbReference type="SAM" id="MobiDB-lite"/>
    </source>
</evidence>
<feature type="compositionally biased region" description="Basic and acidic residues" evidence="1">
    <location>
        <begin position="67"/>
        <end position="83"/>
    </location>
</feature>
<proteinExistence type="predicted"/>
<dbReference type="AlphaFoldDB" id="A0A5B7I2B0"/>
<name>A0A5B7I2B0_PORTR</name>
<evidence type="ECO:0000313" key="3">
    <source>
        <dbReference type="Proteomes" id="UP000324222"/>
    </source>
</evidence>
<feature type="region of interest" description="Disordered" evidence="1">
    <location>
        <begin position="40"/>
        <end position="103"/>
    </location>
</feature>
<dbReference type="EMBL" id="VSRR010042450">
    <property type="protein sequence ID" value="MPC76039.1"/>
    <property type="molecule type" value="Genomic_DNA"/>
</dbReference>
<gene>
    <name evidence="2" type="ORF">E2C01_070440</name>
</gene>
<feature type="compositionally biased region" description="Low complexity" evidence="1">
    <location>
        <begin position="85"/>
        <end position="97"/>
    </location>
</feature>
<comment type="caution">
    <text evidence="2">The sequence shown here is derived from an EMBL/GenBank/DDBJ whole genome shotgun (WGS) entry which is preliminary data.</text>
</comment>
<accession>A0A5B7I2B0</accession>
<dbReference type="Proteomes" id="UP000324222">
    <property type="component" value="Unassembled WGS sequence"/>
</dbReference>
<keyword evidence="3" id="KW-1185">Reference proteome</keyword>
<protein>
    <submittedName>
        <fullName evidence="2">Uncharacterized protein</fullName>
    </submittedName>
</protein>
<organism evidence="2 3">
    <name type="scientific">Portunus trituberculatus</name>
    <name type="common">Swimming crab</name>
    <name type="synonym">Neptunus trituberculatus</name>
    <dbReference type="NCBI Taxonomy" id="210409"/>
    <lineage>
        <taxon>Eukaryota</taxon>
        <taxon>Metazoa</taxon>
        <taxon>Ecdysozoa</taxon>
        <taxon>Arthropoda</taxon>
        <taxon>Crustacea</taxon>
        <taxon>Multicrustacea</taxon>
        <taxon>Malacostraca</taxon>
        <taxon>Eumalacostraca</taxon>
        <taxon>Eucarida</taxon>
        <taxon>Decapoda</taxon>
        <taxon>Pleocyemata</taxon>
        <taxon>Brachyura</taxon>
        <taxon>Eubrachyura</taxon>
        <taxon>Portunoidea</taxon>
        <taxon>Portunidae</taxon>
        <taxon>Portuninae</taxon>
        <taxon>Portunus</taxon>
    </lineage>
</organism>
<feature type="compositionally biased region" description="Basic and acidic residues" evidence="1">
    <location>
        <begin position="49"/>
        <end position="58"/>
    </location>
</feature>